<reference evidence="2" key="1">
    <citation type="submission" date="2020-06" db="EMBL/GenBank/DDBJ databases">
        <authorList>
            <person name="Li T."/>
            <person name="Hu X."/>
            <person name="Zhang T."/>
            <person name="Song X."/>
            <person name="Zhang H."/>
            <person name="Dai N."/>
            <person name="Sheng W."/>
            <person name="Hou X."/>
            <person name="Wei L."/>
        </authorList>
    </citation>
    <scope>NUCLEOTIDE SEQUENCE</scope>
    <source>
        <strain evidence="2">G01</strain>
        <tissue evidence="2">Leaf</tissue>
    </source>
</reference>
<accession>A0AAW2JGW7</accession>
<proteinExistence type="predicted"/>
<dbReference type="PANTHER" id="PTHR31286">
    <property type="entry name" value="GLYCINE-RICH CELL WALL STRUCTURAL PROTEIN 1.8-LIKE"/>
    <property type="match status" value="1"/>
</dbReference>
<dbReference type="PANTHER" id="PTHR31286:SF165">
    <property type="entry name" value="DUF4283 DOMAIN-CONTAINING PROTEIN"/>
    <property type="match status" value="1"/>
</dbReference>
<dbReference type="EMBL" id="JACGWK010001077">
    <property type="protein sequence ID" value="KAL0293133.1"/>
    <property type="molecule type" value="Genomic_DNA"/>
</dbReference>
<comment type="caution">
    <text evidence="2">The sequence shown here is derived from an EMBL/GenBank/DDBJ whole genome shotgun (WGS) entry which is preliminary data.</text>
</comment>
<dbReference type="AlphaFoldDB" id="A0AAW2JGW7"/>
<dbReference type="InterPro" id="IPR025558">
    <property type="entry name" value="DUF4283"/>
</dbReference>
<feature type="domain" description="DUF4283" evidence="1">
    <location>
        <begin position="182"/>
        <end position="259"/>
    </location>
</feature>
<dbReference type="InterPro" id="IPR040256">
    <property type="entry name" value="At4g02000-like"/>
</dbReference>
<name>A0AAW2JGW7_9LAMI</name>
<reference evidence="2" key="2">
    <citation type="journal article" date="2024" name="Plant">
        <title>Genomic evolution and insights into agronomic trait innovations of Sesamum species.</title>
        <authorList>
            <person name="Miao H."/>
            <person name="Wang L."/>
            <person name="Qu L."/>
            <person name="Liu H."/>
            <person name="Sun Y."/>
            <person name="Le M."/>
            <person name="Wang Q."/>
            <person name="Wei S."/>
            <person name="Zheng Y."/>
            <person name="Lin W."/>
            <person name="Duan Y."/>
            <person name="Cao H."/>
            <person name="Xiong S."/>
            <person name="Wang X."/>
            <person name="Wei L."/>
            <person name="Li C."/>
            <person name="Ma Q."/>
            <person name="Ju M."/>
            <person name="Zhao R."/>
            <person name="Li G."/>
            <person name="Mu C."/>
            <person name="Tian Q."/>
            <person name="Mei H."/>
            <person name="Zhang T."/>
            <person name="Gao T."/>
            <person name="Zhang H."/>
        </authorList>
    </citation>
    <scope>NUCLEOTIDE SEQUENCE</scope>
    <source>
        <strain evidence="2">G01</strain>
    </source>
</reference>
<dbReference type="Pfam" id="PF14111">
    <property type="entry name" value="DUF4283"/>
    <property type="match status" value="1"/>
</dbReference>
<organism evidence="2">
    <name type="scientific">Sesamum angustifolium</name>
    <dbReference type="NCBI Taxonomy" id="2727405"/>
    <lineage>
        <taxon>Eukaryota</taxon>
        <taxon>Viridiplantae</taxon>
        <taxon>Streptophyta</taxon>
        <taxon>Embryophyta</taxon>
        <taxon>Tracheophyta</taxon>
        <taxon>Spermatophyta</taxon>
        <taxon>Magnoliopsida</taxon>
        <taxon>eudicotyledons</taxon>
        <taxon>Gunneridae</taxon>
        <taxon>Pentapetalae</taxon>
        <taxon>asterids</taxon>
        <taxon>lamiids</taxon>
        <taxon>Lamiales</taxon>
        <taxon>Pedaliaceae</taxon>
        <taxon>Sesamum</taxon>
    </lineage>
</organism>
<protein>
    <recommendedName>
        <fullName evidence="1">DUF4283 domain-containing protein</fullName>
    </recommendedName>
</protein>
<gene>
    <name evidence="2" type="ORF">Sangu_3244300</name>
</gene>
<evidence type="ECO:0000259" key="1">
    <source>
        <dbReference type="Pfam" id="PF14111"/>
    </source>
</evidence>
<evidence type="ECO:0000313" key="2">
    <source>
        <dbReference type="EMBL" id="KAL0293133.1"/>
    </source>
</evidence>
<sequence length="408" mass="44932">MTALGRPLAGAAANPTASETRLHAGIEERESPAAGNPAIKTAPVTTVGATMVPNLIAAAPRTGRVVPAAMESIPAMATDREGGTSAEVFERRRIRGCAAVQAAVTAAELTSPEPRRKVAESVPAPAGIQNPLPSTGIFIGNVPLHAHDSDFLKTLSYVNPSIQNGEIVVRPSIDVVRDGSRRWDNTAVGYFLGRKPYYHHLNDYVRSVWPAVKTVTATSNGFYFFQFKTEVAMEEVIEGGPWLFQGQPIVLQRWEPGMALRKHKHTQVPVWIRLRHLPVEFWTDDGLSTVASGVGRPLYPDNITRACTRLDFARVCVMLDISSTLPKHLIIMMPKEDGSEVPCKVEVEYEWCLRSAKLVCPSAIRRPHAPTPKKLRNRRLRCTYRSGICSHRLNSPLRPSILTVQFGR</sequence>